<evidence type="ECO:0000256" key="1">
    <source>
        <dbReference type="SAM" id="MobiDB-lite"/>
    </source>
</evidence>
<feature type="compositionally biased region" description="Low complexity" evidence="1">
    <location>
        <begin position="77"/>
        <end position="86"/>
    </location>
</feature>
<gene>
    <name evidence="2" type="ORF">H9650_03165</name>
</gene>
<reference evidence="2 3" key="1">
    <citation type="submission" date="2020-08" db="EMBL/GenBank/DDBJ databases">
        <title>A Genomic Blueprint of the Chicken Gut Microbiome.</title>
        <authorList>
            <person name="Gilroy R."/>
            <person name="Ravi A."/>
            <person name="Getino M."/>
            <person name="Pursley I."/>
            <person name="Horton D.L."/>
            <person name="Alikhan N.-F."/>
            <person name="Baker D."/>
            <person name="Gharbi K."/>
            <person name="Hall N."/>
            <person name="Watson M."/>
            <person name="Adriaenssens E.M."/>
            <person name="Foster-Nyarko E."/>
            <person name="Jarju S."/>
            <person name="Secka A."/>
            <person name="Antonio M."/>
            <person name="Oren A."/>
            <person name="Chaudhuri R."/>
            <person name="La Ragione R.M."/>
            <person name="Hildebrand F."/>
            <person name="Pallen M.J."/>
        </authorList>
    </citation>
    <scope>NUCLEOTIDE SEQUENCE [LARGE SCALE GENOMIC DNA]</scope>
    <source>
        <strain evidence="2 3">Sa2BUA9</strain>
    </source>
</reference>
<dbReference type="RefSeq" id="WP_151110990.1">
    <property type="nucleotide sequence ID" value="NZ_JACSQO010000001.1"/>
</dbReference>
<sequence>MKKTGIKATAATALLSATILGGPLVGSAHGGPGDHGGPSKDKGHSKNGYKSHQMMEKREQQKDERRDGLEQKRGQWNNNVDNVSNVQDKKIDRSKGNAGVAHQDREHVKPNMPEVSGVTFAVADAYGKNTILPLLANINTAEAKLDWPVLAENYHLLSKELKYGTAIFYKTTGEENRSTLIANYKAPAEEARGKLALPLSIYTGLVQAEKELDEGNVAKAWKKIEKLKVLASKLDNVENNALQKDIVNKVNALEENVKNDLPDQTFSKQL</sequence>
<feature type="compositionally biased region" description="Basic and acidic residues" evidence="1">
    <location>
        <begin position="53"/>
        <end position="73"/>
    </location>
</feature>
<accession>A0ABR8R5Q8</accession>
<comment type="caution">
    <text evidence="2">The sequence shown here is derived from an EMBL/GenBank/DDBJ whole genome shotgun (WGS) entry which is preliminary data.</text>
</comment>
<evidence type="ECO:0000313" key="2">
    <source>
        <dbReference type="EMBL" id="MBD7943106.1"/>
    </source>
</evidence>
<proteinExistence type="predicted"/>
<dbReference type="Proteomes" id="UP000640786">
    <property type="component" value="Unassembled WGS sequence"/>
</dbReference>
<name>A0ABR8R5Q8_9BACI</name>
<dbReference type="EMBL" id="JACSQO010000001">
    <property type="protein sequence ID" value="MBD7943106.1"/>
    <property type="molecule type" value="Genomic_DNA"/>
</dbReference>
<feature type="region of interest" description="Disordered" evidence="1">
    <location>
        <begin position="26"/>
        <end position="106"/>
    </location>
</feature>
<protein>
    <recommendedName>
        <fullName evidence="4">SbsC C-terminal domain-containing protein</fullName>
    </recommendedName>
</protein>
<organism evidence="2 3">
    <name type="scientific">Psychrobacillus faecigallinarum</name>
    <dbReference type="NCBI Taxonomy" id="2762235"/>
    <lineage>
        <taxon>Bacteria</taxon>
        <taxon>Bacillati</taxon>
        <taxon>Bacillota</taxon>
        <taxon>Bacilli</taxon>
        <taxon>Bacillales</taxon>
        <taxon>Bacillaceae</taxon>
        <taxon>Psychrobacillus</taxon>
    </lineage>
</organism>
<evidence type="ECO:0008006" key="4">
    <source>
        <dbReference type="Google" id="ProtNLM"/>
    </source>
</evidence>
<dbReference type="Gene3D" id="1.20.58.780">
    <property type="match status" value="1"/>
</dbReference>
<keyword evidence="3" id="KW-1185">Reference proteome</keyword>
<evidence type="ECO:0000313" key="3">
    <source>
        <dbReference type="Proteomes" id="UP000640786"/>
    </source>
</evidence>